<sequence>MINDIEKIIMIKTAIVLRLLLSHNKVCSQNEKSENIDSYEKIAINSSSDIRKATVTNAFSGKKRSSMITITLIVEAMGFTMLDFGQQYYKVTNEQVLEFQEKYFK</sequence>
<proteinExistence type="predicted"/>
<dbReference type="RefSeq" id="WP_024568802.1">
    <property type="nucleotide sequence ID" value="NZ_CP071530.1"/>
</dbReference>
<protein>
    <submittedName>
        <fullName evidence="1">Uncharacterized protein</fullName>
    </submittedName>
</protein>
<accession>A0A7Z7LTT3</accession>
<evidence type="ECO:0000313" key="1">
    <source>
        <dbReference type="EMBL" id="STC96908.1"/>
    </source>
</evidence>
<comment type="caution">
    <text evidence="1">The sequence shown here is derived from an EMBL/GenBank/DDBJ whole genome shotgun (WGS) entry which is preliminary data.</text>
</comment>
<gene>
    <name evidence="1" type="ORF">NCTC10588_00789</name>
</gene>
<evidence type="ECO:0000313" key="2">
    <source>
        <dbReference type="Proteomes" id="UP000254876"/>
    </source>
</evidence>
<organism evidence="1 2">
    <name type="scientific">Elizabethkingia anophelis</name>
    <dbReference type="NCBI Taxonomy" id="1117645"/>
    <lineage>
        <taxon>Bacteria</taxon>
        <taxon>Pseudomonadati</taxon>
        <taxon>Bacteroidota</taxon>
        <taxon>Flavobacteriia</taxon>
        <taxon>Flavobacteriales</taxon>
        <taxon>Weeksellaceae</taxon>
        <taxon>Elizabethkingia</taxon>
    </lineage>
</organism>
<dbReference type="AlphaFoldDB" id="A0A7Z7LTT3"/>
<reference evidence="1 2" key="1">
    <citation type="submission" date="2018-06" db="EMBL/GenBank/DDBJ databases">
        <authorList>
            <consortium name="Pathogen Informatics"/>
            <person name="Doyle S."/>
        </authorList>
    </citation>
    <scope>NUCLEOTIDE SEQUENCE [LARGE SCALE GENOMIC DNA]</scope>
    <source>
        <strain evidence="1 2">NCTC10588</strain>
    </source>
</reference>
<dbReference type="Proteomes" id="UP000254876">
    <property type="component" value="Unassembled WGS sequence"/>
</dbReference>
<dbReference type="EMBL" id="UFYD01000001">
    <property type="protein sequence ID" value="STC96908.1"/>
    <property type="molecule type" value="Genomic_DNA"/>
</dbReference>
<name>A0A7Z7LTT3_9FLAO</name>